<dbReference type="SMART" id="SM00354">
    <property type="entry name" value="HTH_LACI"/>
    <property type="match status" value="1"/>
</dbReference>
<gene>
    <name evidence="5" type="ORF">CSV91_08155</name>
</gene>
<dbReference type="GO" id="GO:0000976">
    <property type="term" value="F:transcription cis-regulatory region binding"/>
    <property type="evidence" value="ECO:0007669"/>
    <property type="project" value="TreeGrafter"/>
</dbReference>
<reference evidence="5 6" key="1">
    <citation type="submission" date="2017-10" db="EMBL/GenBank/DDBJ databases">
        <title>Complete genome sequence of Collinsella aerofaciens isolated from the gut of a healthy adult Indian.</title>
        <authorList>
            <person name="Bag S."/>
            <person name="Ghosh T.S."/>
            <person name="Das B."/>
        </authorList>
    </citation>
    <scope>NUCLEOTIDE SEQUENCE [LARGE SCALE GENOMIC DNA]</scope>
    <source>
        <strain evidence="6">indica</strain>
    </source>
</reference>
<dbReference type="InterPro" id="IPR028082">
    <property type="entry name" value="Peripla_BP_I"/>
</dbReference>
<dbReference type="InterPro" id="IPR010982">
    <property type="entry name" value="Lambda_DNA-bd_dom_sf"/>
</dbReference>
<feature type="domain" description="HTH lacI-type" evidence="4">
    <location>
        <begin position="3"/>
        <end position="46"/>
    </location>
</feature>
<dbReference type="PANTHER" id="PTHR30146">
    <property type="entry name" value="LACI-RELATED TRANSCRIPTIONAL REPRESSOR"/>
    <property type="match status" value="1"/>
</dbReference>
<dbReference type="RefSeq" id="WP_099432476.1">
    <property type="nucleotide sequence ID" value="NZ_CP024160.1"/>
</dbReference>
<dbReference type="KEGG" id="caer:CSV91_08155"/>
<dbReference type="SUPFAM" id="SSF47413">
    <property type="entry name" value="lambda repressor-like DNA-binding domains"/>
    <property type="match status" value="1"/>
</dbReference>
<organism evidence="5 6">
    <name type="scientific">Collinsella aerofaciens</name>
    <dbReference type="NCBI Taxonomy" id="74426"/>
    <lineage>
        <taxon>Bacteria</taxon>
        <taxon>Bacillati</taxon>
        <taxon>Actinomycetota</taxon>
        <taxon>Coriobacteriia</taxon>
        <taxon>Coriobacteriales</taxon>
        <taxon>Coriobacteriaceae</taxon>
        <taxon>Collinsella</taxon>
    </lineage>
</organism>
<dbReference type="CDD" id="cd01392">
    <property type="entry name" value="HTH_LacI"/>
    <property type="match status" value="1"/>
</dbReference>
<keyword evidence="3" id="KW-0804">Transcription</keyword>
<evidence type="ECO:0000259" key="4">
    <source>
        <dbReference type="PROSITE" id="PS50932"/>
    </source>
</evidence>
<dbReference type="PROSITE" id="PS50932">
    <property type="entry name" value="HTH_LACI_2"/>
    <property type="match status" value="1"/>
</dbReference>
<dbReference type="Pfam" id="PF00356">
    <property type="entry name" value="LacI"/>
    <property type="match status" value="1"/>
</dbReference>
<sequence length="331" mass="36077">MAVTAKQIADQLGISAAAVSLALNNRRGVSEKTRQLVLSTAEALGYDFSKIKFERQRSGTVALVAFNRRRIFASPFFADMLAGVEGALRHAGFSFSLVNYSPFENIHQQIADIAEARYDGVIILATEMYESDFLPFASLDCPLLLLDSCMSVGVDTVKIDNAASMTLAVQYLYSKYGSVPGLLTTPITLGNFTERRFAYEHAIGQLAGSEKCGIIHELAVDLDEAYSGMLDIIDSGESLAQSYVAVFDDVAIGAMKAFIERGYRVPDDVRIVGFDNNIGGTYVQPQLTTLNVPSQYMGAIAARRLVEIIDEAEHHPLKIELGASLIKRRSA</sequence>
<dbReference type="EMBL" id="CP024160">
    <property type="protein sequence ID" value="ATP54500.1"/>
    <property type="molecule type" value="Genomic_DNA"/>
</dbReference>
<dbReference type="InterPro" id="IPR000843">
    <property type="entry name" value="HTH_LacI"/>
</dbReference>
<accession>A0A2D1TYS4</accession>
<dbReference type="PANTHER" id="PTHR30146:SF109">
    <property type="entry name" value="HTH-TYPE TRANSCRIPTIONAL REGULATOR GALS"/>
    <property type="match status" value="1"/>
</dbReference>
<evidence type="ECO:0000313" key="6">
    <source>
        <dbReference type="Proteomes" id="UP000225608"/>
    </source>
</evidence>
<dbReference type="Gene3D" id="1.10.260.40">
    <property type="entry name" value="lambda repressor-like DNA-binding domains"/>
    <property type="match status" value="1"/>
</dbReference>
<dbReference type="Gene3D" id="3.40.50.2300">
    <property type="match status" value="2"/>
</dbReference>
<keyword evidence="1" id="KW-0805">Transcription regulation</keyword>
<evidence type="ECO:0000313" key="5">
    <source>
        <dbReference type="EMBL" id="ATP54500.1"/>
    </source>
</evidence>
<dbReference type="Pfam" id="PF13377">
    <property type="entry name" value="Peripla_BP_3"/>
    <property type="match status" value="1"/>
</dbReference>
<dbReference type="AlphaFoldDB" id="A0A2D1TYS4"/>
<dbReference type="GO" id="GO:0003700">
    <property type="term" value="F:DNA-binding transcription factor activity"/>
    <property type="evidence" value="ECO:0007669"/>
    <property type="project" value="TreeGrafter"/>
</dbReference>
<evidence type="ECO:0000256" key="3">
    <source>
        <dbReference type="ARBA" id="ARBA00023163"/>
    </source>
</evidence>
<name>A0A2D1TYS4_9ACTN</name>
<protein>
    <submittedName>
        <fullName evidence="5">LacI family transcriptional regulator</fullName>
    </submittedName>
</protein>
<dbReference type="Proteomes" id="UP000225608">
    <property type="component" value="Chromosome"/>
</dbReference>
<dbReference type="InterPro" id="IPR046335">
    <property type="entry name" value="LacI/GalR-like_sensor"/>
</dbReference>
<proteinExistence type="predicted"/>
<keyword evidence="2" id="KW-0238">DNA-binding</keyword>
<evidence type="ECO:0000256" key="1">
    <source>
        <dbReference type="ARBA" id="ARBA00023015"/>
    </source>
</evidence>
<dbReference type="SUPFAM" id="SSF53822">
    <property type="entry name" value="Periplasmic binding protein-like I"/>
    <property type="match status" value="1"/>
</dbReference>
<evidence type="ECO:0000256" key="2">
    <source>
        <dbReference type="ARBA" id="ARBA00023125"/>
    </source>
</evidence>